<dbReference type="AlphaFoldDB" id="A0A8S9XR75"/>
<evidence type="ECO:0000256" key="2">
    <source>
        <dbReference type="PROSITE-ProRule" id="PRU00320"/>
    </source>
</evidence>
<dbReference type="GO" id="GO:0003677">
    <property type="term" value="F:DNA binding"/>
    <property type="evidence" value="ECO:0007669"/>
    <property type="project" value="UniProtKB-UniRule"/>
</dbReference>
<keyword evidence="2" id="KW-0238">DNA-binding</keyword>
<dbReference type="GO" id="GO:0005634">
    <property type="term" value="C:nucleus"/>
    <property type="evidence" value="ECO:0007669"/>
    <property type="project" value="UniProtKB-SubCell"/>
</dbReference>
<organism evidence="7 8">
    <name type="scientific">Apolygus lucorum</name>
    <name type="common">Small green plant bug</name>
    <name type="synonym">Lygocoris lucorum</name>
    <dbReference type="NCBI Taxonomy" id="248454"/>
    <lineage>
        <taxon>Eukaryota</taxon>
        <taxon>Metazoa</taxon>
        <taxon>Ecdysozoa</taxon>
        <taxon>Arthropoda</taxon>
        <taxon>Hexapoda</taxon>
        <taxon>Insecta</taxon>
        <taxon>Pterygota</taxon>
        <taxon>Neoptera</taxon>
        <taxon>Paraneoptera</taxon>
        <taxon>Hemiptera</taxon>
        <taxon>Heteroptera</taxon>
        <taxon>Panheteroptera</taxon>
        <taxon>Cimicomorpha</taxon>
        <taxon>Miridae</taxon>
        <taxon>Mirini</taxon>
        <taxon>Apolygus</taxon>
    </lineage>
</organism>
<dbReference type="EMBL" id="WIXP02000006">
    <property type="protein sequence ID" value="KAF6210075.1"/>
    <property type="molecule type" value="Genomic_DNA"/>
</dbReference>
<reference evidence="7" key="1">
    <citation type="journal article" date="2021" name="Mol. Ecol. Resour.">
        <title>Apolygus lucorum genome provides insights into omnivorousness and mesophyll feeding.</title>
        <authorList>
            <person name="Liu Y."/>
            <person name="Liu H."/>
            <person name="Wang H."/>
            <person name="Huang T."/>
            <person name="Liu B."/>
            <person name="Yang B."/>
            <person name="Yin L."/>
            <person name="Li B."/>
            <person name="Zhang Y."/>
            <person name="Zhang S."/>
            <person name="Jiang F."/>
            <person name="Zhang X."/>
            <person name="Ren Y."/>
            <person name="Wang B."/>
            <person name="Wang S."/>
            <person name="Lu Y."/>
            <person name="Wu K."/>
            <person name="Fan W."/>
            <person name="Wang G."/>
        </authorList>
    </citation>
    <scope>NUCLEOTIDE SEQUENCE</scope>
    <source>
        <strain evidence="7">12Hb</strain>
    </source>
</reference>
<evidence type="ECO:0000259" key="5">
    <source>
        <dbReference type="PROSITE" id="PS50960"/>
    </source>
</evidence>
<dbReference type="InterPro" id="IPR004210">
    <property type="entry name" value="BESS_motif"/>
</dbReference>
<feature type="compositionally biased region" description="Polar residues" evidence="4">
    <location>
        <begin position="120"/>
        <end position="150"/>
    </location>
</feature>
<feature type="region of interest" description="Disordered" evidence="4">
    <location>
        <begin position="409"/>
        <end position="513"/>
    </location>
</feature>
<evidence type="ECO:0000313" key="7">
    <source>
        <dbReference type="EMBL" id="KAF6210075.1"/>
    </source>
</evidence>
<feature type="region of interest" description="Disordered" evidence="4">
    <location>
        <begin position="268"/>
        <end position="313"/>
    </location>
</feature>
<evidence type="ECO:0000313" key="8">
    <source>
        <dbReference type="Proteomes" id="UP000466442"/>
    </source>
</evidence>
<keyword evidence="8" id="KW-1185">Reference proteome</keyword>
<proteinExistence type="predicted"/>
<feature type="region of interest" description="Disordered" evidence="4">
    <location>
        <begin position="681"/>
        <end position="712"/>
    </location>
</feature>
<dbReference type="Proteomes" id="UP000466442">
    <property type="component" value="Unassembled WGS sequence"/>
</dbReference>
<feature type="compositionally biased region" description="Acidic residues" evidence="4">
    <location>
        <begin position="478"/>
        <end position="488"/>
    </location>
</feature>
<evidence type="ECO:0008006" key="9">
    <source>
        <dbReference type="Google" id="ProtNLM"/>
    </source>
</evidence>
<keyword evidence="3" id="KW-0539">Nucleus</keyword>
<dbReference type="InterPro" id="IPR039353">
    <property type="entry name" value="TF_Adf1"/>
</dbReference>
<comment type="caution">
    <text evidence="7">The sequence shown here is derived from an EMBL/GenBank/DDBJ whole genome shotgun (WGS) entry which is preliminary data.</text>
</comment>
<evidence type="ECO:0000259" key="6">
    <source>
        <dbReference type="PROSITE" id="PS51031"/>
    </source>
</evidence>
<feature type="region of interest" description="Disordered" evidence="4">
    <location>
        <begin position="1"/>
        <end position="27"/>
    </location>
</feature>
<feature type="region of interest" description="Disordered" evidence="4">
    <location>
        <begin position="366"/>
        <end position="394"/>
    </location>
</feature>
<dbReference type="PANTHER" id="PTHR12243">
    <property type="entry name" value="MADF DOMAIN TRANSCRIPTION FACTOR"/>
    <property type="match status" value="1"/>
</dbReference>
<dbReference type="Pfam" id="PF10545">
    <property type="entry name" value="MADF_DNA_bdg"/>
    <property type="match status" value="1"/>
</dbReference>
<dbReference type="InterPro" id="IPR007889">
    <property type="entry name" value="HTH_Psq"/>
</dbReference>
<gene>
    <name evidence="7" type="ORF">GE061_015831</name>
</gene>
<protein>
    <recommendedName>
        <fullName evidence="9">HTH psq-type domain-containing protein</fullName>
    </recommendedName>
</protein>
<dbReference type="OrthoDB" id="6159213at2759"/>
<feature type="compositionally biased region" description="Basic and acidic residues" evidence="4">
    <location>
        <begin position="366"/>
        <end position="375"/>
    </location>
</feature>
<dbReference type="Pfam" id="PF02944">
    <property type="entry name" value="BESS"/>
    <property type="match status" value="1"/>
</dbReference>
<feature type="DNA-binding region" description="H-T-H motif" evidence="2">
    <location>
        <begin position="348"/>
        <end position="368"/>
    </location>
</feature>
<feature type="compositionally biased region" description="Basic residues" evidence="4">
    <location>
        <begin position="424"/>
        <end position="434"/>
    </location>
</feature>
<feature type="domain" description="HTH psq-type" evidence="5">
    <location>
        <begin position="322"/>
        <end position="372"/>
    </location>
</feature>
<feature type="compositionally biased region" description="Polar residues" evidence="4">
    <location>
        <begin position="12"/>
        <end position="27"/>
    </location>
</feature>
<dbReference type="InterPro" id="IPR009057">
    <property type="entry name" value="Homeodomain-like_sf"/>
</dbReference>
<dbReference type="InterPro" id="IPR006578">
    <property type="entry name" value="MADF-dom"/>
</dbReference>
<feature type="compositionally biased region" description="Acidic residues" evidence="4">
    <location>
        <begin position="287"/>
        <end position="307"/>
    </location>
</feature>
<evidence type="ECO:0000256" key="1">
    <source>
        <dbReference type="ARBA" id="ARBA00004123"/>
    </source>
</evidence>
<evidence type="ECO:0000256" key="3">
    <source>
        <dbReference type="PROSITE-ProRule" id="PRU00371"/>
    </source>
</evidence>
<dbReference type="Gene3D" id="1.10.10.60">
    <property type="entry name" value="Homeodomain-like"/>
    <property type="match status" value="1"/>
</dbReference>
<feature type="domain" description="BESS" evidence="6">
    <location>
        <begin position="189"/>
        <end position="228"/>
    </location>
</feature>
<evidence type="ECO:0000256" key="4">
    <source>
        <dbReference type="SAM" id="MobiDB-lite"/>
    </source>
</evidence>
<dbReference type="PANTHER" id="PTHR12243:SF67">
    <property type="entry name" value="COREPRESSOR OF PANGOLIN, ISOFORM A-RELATED"/>
    <property type="match status" value="1"/>
</dbReference>
<sequence length="846" mass="95422">MFQDSLEEVLTGPSSPVATWSDSASSTLSKKTKICSDQQKRKQAVDAALKALKEDDEFDGVGLNVACKLRRMSEEQQLYAEMLINKVLMNGVKGRLQEETDLCALKTTGMEDLAEEENTGMINDETQADASGPSTSSIMVPPSASASRENSPAPSKTPPSKPMSTFQKQLLERMMTTDMEIVAALQGQENPDKSYLVSLLPQYSALDEDEKLDFQEYVVRFFREVRKKKKACISAAYQFNMATKKHFDVNNPDDISQIHQLLLDGCDLSDDDPGSPASGPSNLVAEVPEEEFDTDAEEEIEEREENSDTSLTMGRRQRRIIGGRPYRNYSDEQLEAVLEAVKEKRISIREAAKRYNIPRNSIAIKLKEQKEREGGEGAQNEQLTDKPTRKRTKKVNVAPGRAITVADLQRALDSAEQTTSGRGRGTRTGRGRGKKNQDTTDSQKRRRRNSESSDGEVLHESDIPYAESEDSYTGLFELSEDDEEDIDGPGERHASEEGLLLLDEPAGTSRDEPEDMIHDEPEEMLLHVEPKEMPRAVPGEMTQKEQIPEEPAKEKFVVVQYCAKLYPGLVLSKDEGTGEIEVSAMRRKGKFWTWPRQAVRGKWKALRDKFRQELQKKPVPRSGDGGGSQVDWKSPWKHFDNLLFLQDQFTVRTAGGSLPEPEVTADYLDTEPTEYPNVSIDEEVGAHGCPPERSETPGSSQRKRKRPSDEVGRALIQLEQRKLELFERKTTRPKETDEDMAFFESLLPHVKPLHQADKLLLRIKIQQLVYDFITQRSGYTREYREPQPIHHDQVMGPVIGYAFDVLFKVQMGKTTRLLHVNRIVKADIAQPEDRLRGGEELCNATT</sequence>
<comment type="subcellular location">
    <subcellularLocation>
        <location evidence="1 3">Nucleus</location>
    </subcellularLocation>
</comment>
<dbReference type="PROSITE" id="PS50960">
    <property type="entry name" value="HTH_PSQ"/>
    <property type="match status" value="1"/>
</dbReference>
<dbReference type="Pfam" id="PF05225">
    <property type="entry name" value="HTH_psq"/>
    <property type="match status" value="1"/>
</dbReference>
<feature type="region of interest" description="Disordered" evidence="4">
    <location>
        <begin position="117"/>
        <end position="164"/>
    </location>
</feature>
<dbReference type="PROSITE" id="PS51031">
    <property type="entry name" value="BESS"/>
    <property type="match status" value="2"/>
</dbReference>
<name>A0A8S9XR75_APOLU</name>
<accession>A0A8S9XR75</accession>
<dbReference type="SUPFAM" id="SSF46689">
    <property type="entry name" value="Homeodomain-like"/>
    <property type="match status" value="1"/>
</dbReference>
<feature type="domain" description="BESS" evidence="6">
    <location>
        <begin position="736"/>
        <end position="775"/>
    </location>
</feature>